<dbReference type="GO" id="GO:0030151">
    <property type="term" value="F:molybdenum ion binding"/>
    <property type="evidence" value="ECO:0007669"/>
    <property type="project" value="InterPro"/>
</dbReference>
<dbReference type="InterPro" id="IPR000572">
    <property type="entry name" value="OxRdtase_Mopterin-bd_dom"/>
</dbReference>
<sequence>MIKKTRAFNYTAAAADCSYWKGVILRDVLLEADVQQLAKSNPDKTFWVNYEGADNLSEGKYESCLPLDYVLDTNKDVLLAYEMNDHPVPPDHGYLLRLMLPGWVGARSVKQLPSFIENPGSEIAEIMFRHPSTICTTQMLNSVIVRPAQGERIDLGDLKNGAMYRVEGYAYSGSGNEIDRVEVSLDGGDRWLYCVRKYPDAPIRHGRKFWTWLHWHIDLPISKFVRAKSILVCAFDEHKNTQPPKPVWNIEGMMNKCWYEVRPETYDPPDTSSTHLLFCHPVDAGTSTNGWIKPSTSEQIESIKQNASAPENQLTRQEIEKHNTQDDCERLRSMQHISPKPRMHIRPFQMKIHLLQTNSPRLTFTLNSSSLAPAIPSRSSDNHDVCHRQDA</sequence>
<dbReference type="GO" id="GO:0043546">
    <property type="term" value="F:molybdopterin cofactor binding"/>
    <property type="evidence" value="ECO:0007669"/>
    <property type="project" value="TreeGrafter"/>
</dbReference>
<feature type="region of interest" description="Disordered" evidence="5">
    <location>
        <begin position="372"/>
        <end position="391"/>
    </location>
</feature>
<accession>A0A1E3B227</accession>
<dbReference type="Proteomes" id="UP000094569">
    <property type="component" value="Unassembled WGS sequence"/>
</dbReference>
<comment type="caution">
    <text evidence="8">The sequence shown here is derived from an EMBL/GenBank/DDBJ whole genome shotgun (WGS) entry which is preliminary data.</text>
</comment>
<dbReference type="PRINTS" id="PR00407">
    <property type="entry name" value="EUMOPTERIN"/>
</dbReference>
<dbReference type="GO" id="GO:0008482">
    <property type="term" value="F:sulfite oxidase activity"/>
    <property type="evidence" value="ECO:0007669"/>
    <property type="project" value="TreeGrafter"/>
</dbReference>
<evidence type="ECO:0000256" key="4">
    <source>
        <dbReference type="ARBA" id="ARBA00023002"/>
    </source>
</evidence>
<dbReference type="InterPro" id="IPR014756">
    <property type="entry name" value="Ig_E-set"/>
</dbReference>
<dbReference type="SUPFAM" id="SSF81296">
    <property type="entry name" value="E set domains"/>
    <property type="match status" value="1"/>
</dbReference>
<evidence type="ECO:0008006" key="10">
    <source>
        <dbReference type="Google" id="ProtNLM"/>
    </source>
</evidence>
<reference evidence="8 9" key="1">
    <citation type="journal article" date="2016" name="BMC Genomics">
        <title>Comparative genomic and transcriptomic analyses of the Fuzhuan brick tea-fermentation fungus Aspergillus cristatus.</title>
        <authorList>
            <person name="Ge Y."/>
            <person name="Wang Y."/>
            <person name="Liu Y."/>
            <person name="Tan Y."/>
            <person name="Ren X."/>
            <person name="Zhang X."/>
            <person name="Hyde K.D."/>
            <person name="Liu Y."/>
            <person name="Liu Z."/>
        </authorList>
    </citation>
    <scope>NUCLEOTIDE SEQUENCE [LARGE SCALE GENOMIC DNA]</scope>
    <source>
        <strain evidence="8 9">GZAAS20.1005</strain>
    </source>
</reference>
<dbReference type="PANTHER" id="PTHR19372:SF7">
    <property type="entry name" value="SULFITE OXIDASE, MITOCHONDRIAL"/>
    <property type="match status" value="1"/>
</dbReference>
<organism evidence="8 9">
    <name type="scientific">Aspergillus cristatus</name>
    <name type="common">Chinese Fuzhuan brick tea-fermentation fungus</name>
    <name type="synonym">Eurotium cristatum</name>
    <dbReference type="NCBI Taxonomy" id="573508"/>
    <lineage>
        <taxon>Eukaryota</taxon>
        <taxon>Fungi</taxon>
        <taxon>Dikarya</taxon>
        <taxon>Ascomycota</taxon>
        <taxon>Pezizomycotina</taxon>
        <taxon>Eurotiomycetes</taxon>
        <taxon>Eurotiomycetidae</taxon>
        <taxon>Eurotiales</taxon>
        <taxon>Aspergillaceae</taxon>
        <taxon>Aspergillus</taxon>
        <taxon>Aspergillus subgen. Aspergillus</taxon>
    </lineage>
</organism>
<keyword evidence="2" id="KW-0500">Molybdenum</keyword>
<feature type="compositionally biased region" description="Basic and acidic residues" evidence="5">
    <location>
        <begin position="380"/>
        <end position="391"/>
    </location>
</feature>
<dbReference type="STRING" id="573508.A0A1E3B227"/>
<gene>
    <name evidence="8" type="ORF">SI65_09505</name>
</gene>
<dbReference type="SUPFAM" id="SSF56524">
    <property type="entry name" value="Oxidoreductase molybdopterin-binding domain"/>
    <property type="match status" value="1"/>
</dbReference>
<dbReference type="Gene3D" id="2.60.40.650">
    <property type="match status" value="1"/>
</dbReference>
<keyword evidence="3" id="KW-0479">Metal-binding</keyword>
<dbReference type="InterPro" id="IPR005066">
    <property type="entry name" value="MoCF_OxRdtse_dimer"/>
</dbReference>
<dbReference type="Pfam" id="PF03404">
    <property type="entry name" value="Mo-co_dimer"/>
    <property type="match status" value="1"/>
</dbReference>
<feature type="domain" description="Oxidoreductase molybdopterin-binding" evidence="6">
    <location>
        <begin position="4"/>
        <end position="112"/>
    </location>
</feature>
<dbReference type="Pfam" id="PF00174">
    <property type="entry name" value="Oxidored_molyb"/>
    <property type="match status" value="1"/>
</dbReference>
<evidence type="ECO:0000256" key="1">
    <source>
        <dbReference type="ARBA" id="ARBA00001924"/>
    </source>
</evidence>
<feature type="domain" description="Moybdenum cofactor oxidoreductase dimerisation" evidence="7">
    <location>
        <begin position="140"/>
        <end position="262"/>
    </location>
</feature>
<evidence type="ECO:0000259" key="7">
    <source>
        <dbReference type="Pfam" id="PF03404"/>
    </source>
</evidence>
<dbReference type="Gene3D" id="3.90.420.10">
    <property type="entry name" value="Oxidoreductase, molybdopterin-binding domain"/>
    <property type="match status" value="1"/>
</dbReference>
<evidence type="ECO:0000256" key="2">
    <source>
        <dbReference type="ARBA" id="ARBA00022505"/>
    </source>
</evidence>
<name>A0A1E3B227_ASPCR</name>
<proteinExistence type="predicted"/>
<dbReference type="InterPro" id="IPR036374">
    <property type="entry name" value="OxRdtase_Mopterin-bd_sf"/>
</dbReference>
<comment type="cofactor">
    <cofactor evidence="1">
        <name>Mo-molybdopterin</name>
        <dbReference type="ChEBI" id="CHEBI:71302"/>
    </cofactor>
</comment>
<dbReference type="GO" id="GO:0006790">
    <property type="term" value="P:sulfur compound metabolic process"/>
    <property type="evidence" value="ECO:0007669"/>
    <property type="project" value="TreeGrafter"/>
</dbReference>
<keyword evidence="9" id="KW-1185">Reference proteome</keyword>
<dbReference type="AlphaFoldDB" id="A0A1E3B227"/>
<evidence type="ECO:0000256" key="5">
    <source>
        <dbReference type="SAM" id="MobiDB-lite"/>
    </source>
</evidence>
<dbReference type="EMBL" id="JXNT01000019">
    <property type="protein sequence ID" value="ODM15010.1"/>
    <property type="molecule type" value="Genomic_DNA"/>
</dbReference>
<dbReference type="PANTHER" id="PTHR19372">
    <property type="entry name" value="SULFITE REDUCTASE"/>
    <property type="match status" value="1"/>
</dbReference>
<dbReference type="OrthoDB" id="432685at2759"/>
<protein>
    <recommendedName>
        <fullName evidence="10">Nitrate reductase [NADPH]</fullName>
    </recommendedName>
</protein>
<evidence type="ECO:0000259" key="6">
    <source>
        <dbReference type="Pfam" id="PF00174"/>
    </source>
</evidence>
<keyword evidence="4" id="KW-0560">Oxidoreductase</keyword>
<dbReference type="VEuPathDB" id="FungiDB:SI65_09505"/>
<evidence type="ECO:0000313" key="8">
    <source>
        <dbReference type="EMBL" id="ODM15010.1"/>
    </source>
</evidence>
<evidence type="ECO:0000313" key="9">
    <source>
        <dbReference type="Proteomes" id="UP000094569"/>
    </source>
</evidence>
<dbReference type="InterPro" id="IPR008335">
    <property type="entry name" value="Mopterin_OxRdtase_euk"/>
</dbReference>
<evidence type="ECO:0000256" key="3">
    <source>
        <dbReference type="ARBA" id="ARBA00022723"/>
    </source>
</evidence>
<dbReference type="GO" id="GO:0020037">
    <property type="term" value="F:heme binding"/>
    <property type="evidence" value="ECO:0007669"/>
    <property type="project" value="TreeGrafter"/>
</dbReference>